<accession>A0ABS2SMV2</accession>
<evidence type="ECO:0000313" key="3">
    <source>
        <dbReference type="Proteomes" id="UP001179280"/>
    </source>
</evidence>
<keyword evidence="1" id="KW-0812">Transmembrane</keyword>
<evidence type="ECO:0000313" key="2">
    <source>
        <dbReference type="EMBL" id="MBM7836857.1"/>
    </source>
</evidence>
<keyword evidence="3" id="KW-1185">Reference proteome</keyword>
<dbReference type="RefSeq" id="WP_035417194.1">
    <property type="nucleotide sequence ID" value="NZ_JAFBCV010000001.1"/>
</dbReference>
<name>A0ABS2SMV2_9BACI</name>
<feature type="transmembrane region" description="Helical" evidence="1">
    <location>
        <begin position="5"/>
        <end position="25"/>
    </location>
</feature>
<protein>
    <submittedName>
        <fullName evidence="2">O-antigen/teichoic acid export membrane protein</fullName>
    </submittedName>
</protein>
<reference evidence="2" key="1">
    <citation type="submission" date="2021-01" db="EMBL/GenBank/DDBJ databases">
        <title>Genomic Encyclopedia of Type Strains, Phase IV (KMG-IV): sequencing the most valuable type-strain genomes for metagenomic binning, comparative biology and taxonomic classification.</title>
        <authorList>
            <person name="Goeker M."/>
        </authorList>
    </citation>
    <scope>NUCLEOTIDE SEQUENCE</scope>
    <source>
        <strain evidence="2">DSM 21943</strain>
    </source>
</reference>
<comment type="caution">
    <text evidence="2">The sequence shown here is derived from an EMBL/GenBank/DDBJ whole genome shotgun (WGS) entry which is preliminary data.</text>
</comment>
<keyword evidence="1" id="KW-0472">Membrane</keyword>
<dbReference type="Proteomes" id="UP001179280">
    <property type="component" value="Unassembled WGS sequence"/>
</dbReference>
<dbReference type="EMBL" id="JAFBCV010000001">
    <property type="protein sequence ID" value="MBM7836857.1"/>
    <property type="molecule type" value="Genomic_DNA"/>
</dbReference>
<sequence>MRNVFVVIGALLGGAFFGYVVIMLFSDIMNFPHAMGPAVLGGMIIGLLMVVLAKLNQLLQVKGD</sequence>
<gene>
    <name evidence="2" type="ORF">JOC54_000088</name>
</gene>
<organism evidence="2 3">
    <name type="scientific">Shouchella xiaoxiensis</name>
    <dbReference type="NCBI Taxonomy" id="766895"/>
    <lineage>
        <taxon>Bacteria</taxon>
        <taxon>Bacillati</taxon>
        <taxon>Bacillota</taxon>
        <taxon>Bacilli</taxon>
        <taxon>Bacillales</taxon>
        <taxon>Bacillaceae</taxon>
        <taxon>Shouchella</taxon>
    </lineage>
</organism>
<keyword evidence="1" id="KW-1133">Transmembrane helix</keyword>
<proteinExistence type="predicted"/>
<feature type="transmembrane region" description="Helical" evidence="1">
    <location>
        <begin position="31"/>
        <end position="53"/>
    </location>
</feature>
<evidence type="ECO:0000256" key="1">
    <source>
        <dbReference type="SAM" id="Phobius"/>
    </source>
</evidence>